<dbReference type="CDD" id="cd03789">
    <property type="entry name" value="GT9_LPS_heptosyltransferase"/>
    <property type="match status" value="1"/>
</dbReference>
<dbReference type="Proteomes" id="UP000677812">
    <property type="component" value="Unassembled WGS sequence"/>
</dbReference>
<proteinExistence type="predicted"/>
<comment type="caution">
    <text evidence="3">The sequence shown here is derived from an EMBL/GenBank/DDBJ whole genome shotgun (WGS) entry which is preliminary data.</text>
</comment>
<evidence type="ECO:0000313" key="3">
    <source>
        <dbReference type="EMBL" id="MBR0559435.1"/>
    </source>
</evidence>
<dbReference type="RefSeq" id="WP_211680905.1">
    <property type="nucleotide sequence ID" value="NZ_JAGRQH010000002.1"/>
</dbReference>
<evidence type="ECO:0000313" key="4">
    <source>
        <dbReference type="Proteomes" id="UP000677812"/>
    </source>
</evidence>
<organism evidence="3 4">
    <name type="scientific">Neokomagataea anthophila</name>
    <dbReference type="NCBI Taxonomy" id="2826925"/>
    <lineage>
        <taxon>Bacteria</taxon>
        <taxon>Pseudomonadati</taxon>
        <taxon>Pseudomonadota</taxon>
        <taxon>Alphaproteobacteria</taxon>
        <taxon>Acetobacterales</taxon>
        <taxon>Acetobacteraceae</taxon>
        <taxon>Neokomagataea</taxon>
    </lineage>
</organism>
<sequence>MKILFITANRLGDAVISTGVLDALSQRFPQARFTVVCGPVAAGLFRPNPQVERVIVLEKRKHDRHWLDLWRMCVTTRWARVVDLRGSLISLTLWAGARQIVRGGRRPGRRVVQLGDALGFSPTPMPCLWSTPEQEAQAAALLPEGDILALAPTANWDGKIWPADRFVAVAEALRSEGLRPAVFYGPGDAERARAQPVLDALPDAYDLGGDHALGLVGALLKRCTLFVGNDSGLMHLSAAAGTPTLGLFGPSKQSEYAPAGVAAFAISAPGPEGEAPIAGVSEDVVIEAARGVLQECGTLASYMTGSNT</sequence>
<accession>A0ABS5E6A1</accession>
<dbReference type="InterPro" id="IPR051199">
    <property type="entry name" value="LPS_LOS_Heptosyltrfase"/>
</dbReference>
<dbReference type="PANTHER" id="PTHR30160">
    <property type="entry name" value="TETRAACYLDISACCHARIDE 4'-KINASE-RELATED"/>
    <property type="match status" value="1"/>
</dbReference>
<evidence type="ECO:0000256" key="2">
    <source>
        <dbReference type="ARBA" id="ARBA00022679"/>
    </source>
</evidence>
<name>A0ABS5E6A1_9PROT</name>
<evidence type="ECO:0000256" key="1">
    <source>
        <dbReference type="ARBA" id="ARBA00022676"/>
    </source>
</evidence>
<keyword evidence="2" id="KW-0808">Transferase</keyword>
<reference evidence="3 4" key="1">
    <citation type="submission" date="2021-04" db="EMBL/GenBank/DDBJ databases">
        <title>The complete genome sequence of Neokomagataea sp. TBRC 2177.</title>
        <authorList>
            <person name="Charoenyingcharoen P."/>
            <person name="Yukphan P."/>
        </authorList>
    </citation>
    <scope>NUCLEOTIDE SEQUENCE [LARGE SCALE GENOMIC DNA]</scope>
    <source>
        <strain evidence="3 4">TBRC 2177</strain>
    </source>
</reference>
<dbReference type="EMBL" id="JAGRQH010000002">
    <property type="protein sequence ID" value="MBR0559435.1"/>
    <property type="molecule type" value="Genomic_DNA"/>
</dbReference>
<dbReference type="InterPro" id="IPR002201">
    <property type="entry name" value="Glyco_trans_9"/>
</dbReference>
<dbReference type="Pfam" id="PF01075">
    <property type="entry name" value="Glyco_transf_9"/>
    <property type="match status" value="1"/>
</dbReference>
<gene>
    <name evidence="3" type="ORF">KB213_05105</name>
</gene>
<keyword evidence="1" id="KW-0328">Glycosyltransferase</keyword>
<protein>
    <submittedName>
        <fullName evidence="3">Glycosyltransferase family 9 protein</fullName>
    </submittedName>
</protein>
<dbReference type="SUPFAM" id="SSF53756">
    <property type="entry name" value="UDP-Glycosyltransferase/glycogen phosphorylase"/>
    <property type="match status" value="1"/>
</dbReference>
<dbReference type="Gene3D" id="3.40.50.2000">
    <property type="entry name" value="Glycogen Phosphorylase B"/>
    <property type="match status" value="2"/>
</dbReference>
<keyword evidence="4" id="KW-1185">Reference proteome</keyword>